<evidence type="ECO:0000313" key="14">
    <source>
        <dbReference type="Proteomes" id="UP000256485"/>
    </source>
</evidence>
<dbReference type="InterPro" id="IPR001088">
    <property type="entry name" value="Glyco_hydro_4"/>
</dbReference>
<evidence type="ECO:0000256" key="2">
    <source>
        <dbReference type="ARBA" id="ARBA00022723"/>
    </source>
</evidence>
<evidence type="ECO:0000256" key="6">
    <source>
        <dbReference type="ARBA" id="ARBA00023295"/>
    </source>
</evidence>
<keyword evidence="4 11" id="KW-0520">NAD</keyword>
<sequence>MKLAILGGGGFRVPLVYQALIRDQGSLRVDEVSLYDISPTRLAVVEAVLVQLAREAAGGTGDATPPRVDATTDLDRALEGADFVFSAIRVGGLRGRVHDERVALDLGVLGQETTGPGGIAYGLRTIPVMRAIAERVRAVAPRAFFINFTNPAGMITEALQPILGDRVLGICDTPGGLVRRATAALGLHPARTHADYVGLNHLGWLRRLVQDGQDHLPDLLADEHTLAQLEEGVIFGPSWLRTLGAIPNEYLYYYYFSREAVRAIREQPSTRGEFLLRQQDDFYAAVEREPDRALDLWRRTMTERRALYMAEAKGKRLDEVVDAEAAEAAEDDEGYERVALAVMAAIARNERATMILNVRNGGAVAGLDADAVVEVPSLVDGAGAHPLATSPPDPHQLGLMQQVKAVERQTIEAATTGSVDAAVRAFALHPLVDSVSVARDLVRGYMDAHPQIARLFGRG</sequence>
<dbReference type="GO" id="GO:0016616">
    <property type="term" value="F:oxidoreductase activity, acting on the CH-OH group of donors, NAD or NADP as acceptor"/>
    <property type="evidence" value="ECO:0007669"/>
    <property type="project" value="InterPro"/>
</dbReference>
<reference evidence="13 14" key="1">
    <citation type="submission" date="2018-08" db="EMBL/GenBank/DDBJ databases">
        <title>Sequencing the genomes of 1000 actinobacteria strains.</title>
        <authorList>
            <person name="Klenk H.-P."/>
        </authorList>
    </citation>
    <scope>NUCLEOTIDE SEQUENCE [LARGE SCALE GENOMIC DNA]</scope>
    <source>
        <strain evidence="13 14">DSM 22891</strain>
    </source>
</reference>
<dbReference type="Gene3D" id="3.90.110.10">
    <property type="entry name" value="Lactate dehydrogenase/glycoside hydrolase, family 4, C-terminal"/>
    <property type="match status" value="1"/>
</dbReference>
<comment type="cofactor">
    <cofactor evidence="11">
        <name>NAD(+)</name>
        <dbReference type="ChEBI" id="CHEBI:57540"/>
    </cofactor>
    <text evidence="11">Binds 1 NAD(+) per subunit.</text>
</comment>
<dbReference type="Gene3D" id="3.40.50.720">
    <property type="entry name" value="NAD(P)-binding Rossmann-like Domain"/>
    <property type="match status" value="1"/>
</dbReference>
<feature type="binding site" evidence="9">
    <location>
        <position position="171"/>
    </location>
    <ligand>
        <name>Mn(2+)</name>
        <dbReference type="ChEBI" id="CHEBI:29035"/>
    </ligand>
</feature>
<dbReference type="InterPro" id="IPR022616">
    <property type="entry name" value="Glyco_hydro_4_C"/>
</dbReference>
<protein>
    <submittedName>
        <fullName evidence="13">6-phospho-beta-glucosidase</fullName>
    </submittedName>
</protein>
<feature type="domain" description="Glycosyl hydrolase family 4 C-terminal" evidence="12">
    <location>
        <begin position="196"/>
        <end position="432"/>
    </location>
</feature>
<name>A0A3D9VCE8_THECX</name>
<feature type="binding site" evidence="8">
    <location>
        <position position="96"/>
    </location>
    <ligand>
        <name>substrate</name>
    </ligand>
</feature>
<feature type="active site" description="Proton acceptor" evidence="7">
    <location>
        <position position="250"/>
    </location>
</feature>
<evidence type="ECO:0000259" key="12">
    <source>
        <dbReference type="Pfam" id="PF11975"/>
    </source>
</evidence>
<evidence type="ECO:0000256" key="10">
    <source>
        <dbReference type="PIRSR" id="PIRSR601088-4"/>
    </source>
</evidence>
<comment type="caution">
    <text evidence="13">The sequence shown here is derived from an EMBL/GenBank/DDBJ whole genome shotgun (WGS) entry which is preliminary data.</text>
</comment>
<dbReference type="Pfam" id="PF11975">
    <property type="entry name" value="Glyco_hydro_4C"/>
    <property type="match status" value="1"/>
</dbReference>
<keyword evidence="9" id="KW-0533">Nickel</keyword>
<evidence type="ECO:0000256" key="5">
    <source>
        <dbReference type="ARBA" id="ARBA00023211"/>
    </source>
</evidence>
<dbReference type="GO" id="GO:0046872">
    <property type="term" value="F:metal ion binding"/>
    <property type="evidence" value="ECO:0007669"/>
    <property type="project" value="UniProtKB-KW"/>
</dbReference>
<keyword evidence="9" id="KW-0170">Cobalt</keyword>
<feature type="binding site" evidence="9">
    <location>
        <position position="201"/>
    </location>
    <ligand>
        <name>Mn(2+)</name>
        <dbReference type="ChEBI" id="CHEBI:29035"/>
    </ligand>
</feature>
<feature type="binding site" evidence="8">
    <location>
        <position position="150"/>
    </location>
    <ligand>
        <name>substrate</name>
    </ligand>
</feature>
<dbReference type="InterPro" id="IPR019802">
    <property type="entry name" value="GlycHydrolase_4_CS"/>
</dbReference>
<feature type="active site" description="Proton donor" evidence="7">
    <location>
        <position position="172"/>
    </location>
</feature>
<evidence type="ECO:0000256" key="8">
    <source>
        <dbReference type="PIRSR" id="PIRSR601088-2"/>
    </source>
</evidence>
<dbReference type="Proteomes" id="UP000256485">
    <property type="component" value="Unassembled WGS sequence"/>
</dbReference>
<dbReference type="Pfam" id="PF02056">
    <property type="entry name" value="Glyco_hydro_4"/>
    <property type="match status" value="1"/>
</dbReference>
<dbReference type="PRINTS" id="PR00732">
    <property type="entry name" value="GLHYDRLASE4"/>
</dbReference>
<gene>
    <name evidence="13" type="ORF">DFJ64_3851</name>
</gene>
<dbReference type="PANTHER" id="PTHR32092:SF5">
    <property type="entry name" value="6-PHOSPHO-BETA-GLUCOSIDASE"/>
    <property type="match status" value="1"/>
</dbReference>
<keyword evidence="2 9" id="KW-0479">Metal-binding</keyword>
<dbReference type="InterPro" id="IPR036291">
    <property type="entry name" value="NAD(P)-bd_dom_sf"/>
</dbReference>
<keyword evidence="5 9" id="KW-0464">Manganese</keyword>
<evidence type="ECO:0000256" key="9">
    <source>
        <dbReference type="PIRSR" id="PIRSR601088-3"/>
    </source>
</evidence>
<keyword evidence="14" id="KW-1185">Reference proteome</keyword>
<evidence type="ECO:0000256" key="3">
    <source>
        <dbReference type="ARBA" id="ARBA00022801"/>
    </source>
</evidence>
<dbReference type="GO" id="GO:0005975">
    <property type="term" value="P:carbohydrate metabolic process"/>
    <property type="evidence" value="ECO:0007669"/>
    <property type="project" value="InterPro"/>
</dbReference>
<dbReference type="PANTHER" id="PTHR32092">
    <property type="entry name" value="6-PHOSPHO-BETA-GLUCOSIDASE-RELATED"/>
    <property type="match status" value="1"/>
</dbReference>
<keyword evidence="3 11" id="KW-0378">Hydrolase</keyword>
<accession>A0A3D9VCE8</accession>
<dbReference type="CDD" id="cd05296">
    <property type="entry name" value="GH4_P_beta_glucosidase"/>
    <property type="match status" value="1"/>
</dbReference>
<keyword evidence="6 11" id="KW-0326">Glycosidase</keyword>
<organism evidence="13 14">
    <name type="scientific">Thermasporomyces composti</name>
    <dbReference type="NCBI Taxonomy" id="696763"/>
    <lineage>
        <taxon>Bacteria</taxon>
        <taxon>Bacillati</taxon>
        <taxon>Actinomycetota</taxon>
        <taxon>Actinomycetes</taxon>
        <taxon>Propionibacteriales</taxon>
        <taxon>Nocardioidaceae</taxon>
        <taxon>Thermasporomyces</taxon>
    </lineage>
</organism>
<evidence type="ECO:0000256" key="1">
    <source>
        <dbReference type="ARBA" id="ARBA00010141"/>
    </source>
</evidence>
<evidence type="ECO:0000256" key="7">
    <source>
        <dbReference type="PIRSR" id="PIRSR601088-1"/>
    </source>
</evidence>
<evidence type="ECO:0000256" key="4">
    <source>
        <dbReference type="ARBA" id="ARBA00023027"/>
    </source>
</evidence>
<proteinExistence type="inferred from homology"/>
<evidence type="ECO:0000256" key="11">
    <source>
        <dbReference type="RuleBase" id="RU361152"/>
    </source>
</evidence>
<dbReference type="RefSeq" id="WP_115851680.1">
    <property type="nucleotide sequence ID" value="NZ_QTUC01000001.1"/>
</dbReference>
<keyword evidence="9" id="KW-0408">Iron</keyword>
<dbReference type="GO" id="GO:0004553">
    <property type="term" value="F:hydrolase activity, hydrolyzing O-glycosyl compounds"/>
    <property type="evidence" value="ECO:0007669"/>
    <property type="project" value="InterPro"/>
</dbReference>
<dbReference type="EMBL" id="QTUC01000001">
    <property type="protein sequence ID" value="REF38373.1"/>
    <property type="molecule type" value="Genomic_DNA"/>
</dbReference>
<evidence type="ECO:0000313" key="13">
    <source>
        <dbReference type="EMBL" id="REF38373.1"/>
    </source>
</evidence>
<dbReference type="SUPFAM" id="SSF51735">
    <property type="entry name" value="NAD(P)-binding Rossmann-fold domains"/>
    <property type="match status" value="1"/>
</dbReference>
<dbReference type="AlphaFoldDB" id="A0A3D9VCE8"/>
<dbReference type="InterPro" id="IPR015955">
    <property type="entry name" value="Lactate_DH/Glyco_Ohase_4_C"/>
</dbReference>
<dbReference type="PROSITE" id="PS01324">
    <property type="entry name" value="GLYCOSYL_HYDROL_F4"/>
    <property type="match status" value="1"/>
</dbReference>
<feature type="site" description="Increases basicity of active site Tyr" evidence="10">
    <location>
        <position position="112"/>
    </location>
</feature>
<comment type="similarity">
    <text evidence="1 11">Belongs to the glycosyl hydrolase 4 family.</text>
</comment>
<dbReference type="SUPFAM" id="SSF56327">
    <property type="entry name" value="LDH C-terminal domain-like"/>
    <property type="match status" value="1"/>
</dbReference>
<dbReference type="OrthoDB" id="9767022at2"/>